<dbReference type="Proteomes" id="UP001596253">
    <property type="component" value="Unassembled WGS sequence"/>
</dbReference>
<reference evidence="3" key="1">
    <citation type="journal article" date="2019" name="Int. J. Syst. Evol. Microbiol.">
        <title>The Global Catalogue of Microorganisms (GCM) 10K type strain sequencing project: providing services to taxonomists for standard genome sequencing and annotation.</title>
        <authorList>
            <consortium name="The Broad Institute Genomics Platform"/>
            <consortium name="The Broad Institute Genome Sequencing Center for Infectious Disease"/>
            <person name="Wu L."/>
            <person name="Ma J."/>
        </authorList>
    </citation>
    <scope>NUCLEOTIDE SEQUENCE [LARGE SCALE GENOMIC DNA]</scope>
    <source>
        <strain evidence="3">CCM 8932</strain>
    </source>
</reference>
<comment type="caution">
    <text evidence="2">The sequence shown here is derived from an EMBL/GenBank/DDBJ whole genome shotgun (WGS) entry which is preliminary data.</text>
</comment>
<protein>
    <recommendedName>
        <fullName evidence="4">Extracellular protein</fullName>
    </recommendedName>
</protein>
<evidence type="ECO:0008006" key="4">
    <source>
        <dbReference type="Google" id="ProtNLM"/>
    </source>
</evidence>
<sequence length="282" mass="31798">MQLKATLLGVGVVAGLSLFATGASAATTYVKVGQTNHNFLKTKRTIQTTDEDKQFKLTIPKGTIVDVVETNWHGDKKGQVHVEVNLQRVSYRIRGKHIAFQTDRILATTKTFKKVHVPQYVQYYTTQKVYPENVSRTRVADGNLYAGLKVPDIYRQPKLTAARLYVTSDGYLEYYKSAPVMYLQTTQIPTTSAKITKVKRVPGKGLTMLYTKTAVPTAIGKRVSKTGNQQYLTTIKRRYRSSATVFYRGNAKTAVDSIRLASLYKVNDHDFFMNTDVVFPEY</sequence>
<dbReference type="RefSeq" id="WP_137640290.1">
    <property type="nucleotide sequence ID" value="NZ_BJDK01000017.1"/>
</dbReference>
<feature type="chain" id="PRO_5046125113" description="Extracellular protein" evidence="1">
    <location>
        <begin position="26"/>
        <end position="282"/>
    </location>
</feature>
<keyword evidence="1" id="KW-0732">Signal</keyword>
<feature type="signal peptide" evidence="1">
    <location>
        <begin position="1"/>
        <end position="25"/>
    </location>
</feature>
<dbReference type="EMBL" id="JBHSSD010000002">
    <property type="protein sequence ID" value="MFC6163140.1"/>
    <property type="molecule type" value="Genomic_DNA"/>
</dbReference>
<evidence type="ECO:0000313" key="3">
    <source>
        <dbReference type="Proteomes" id="UP001596253"/>
    </source>
</evidence>
<accession>A0ABW1R0V9</accession>
<evidence type="ECO:0000313" key="2">
    <source>
        <dbReference type="EMBL" id="MFC6163140.1"/>
    </source>
</evidence>
<name>A0ABW1R0V9_9LACO</name>
<organism evidence="2 3">
    <name type="scientific">Lactiplantibacillus dongliensis</name>
    <dbReference type="NCBI Taxonomy" id="2559919"/>
    <lineage>
        <taxon>Bacteria</taxon>
        <taxon>Bacillati</taxon>
        <taxon>Bacillota</taxon>
        <taxon>Bacilli</taxon>
        <taxon>Lactobacillales</taxon>
        <taxon>Lactobacillaceae</taxon>
        <taxon>Lactiplantibacillus</taxon>
    </lineage>
</organism>
<keyword evidence="3" id="KW-1185">Reference proteome</keyword>
<evidence type="ECO:0000256" key="1">
    <source>
        <dbReference type="SAM" id="SignalP"/>
    </source>
</evidence>
<proteinExistence type="predicted"/>
<gene>
    <name evidence="2" type="ORF">ACFP3T_00355</name>
</gene>